<organism evidence="1 2">
    <name type="scientific">Paramaledivibacter caminithermalis (strain DSM 15212 / CIP 107654 / DViRD3)</name>
    <name type="common">Clostridium caminithermale</name>
    <dbReference type="NCBI Taxonomy" id="1121301"/>
    <lineage>
        <taxon>Bacteria</taxon>
        <taxon>Bacillati</taxon>
        <taxon>Bacillota</taxon>
        <taxon>Clostridia</taxon>
        <taxon>Peptostreptococcales</taxon>
        <taxon>Caminicellaceae</taxon>
        <taxon>Paramaledivibacter</taxon>
    </lineage>
</organism>
<dbReference type="EMBL" id="FRAG01000086">
    <property type="protein sequence ID" value="SHK54450.1"/>
    <property type="molecule type" value="Genomic_DNA"/>
</dbReference>
<evidence type="ECO:0000313" key="1">
    <source>
        <dbReference type="EMBL" id="SHK54450.1"/>
    </source>
</evidence>
<sequence>MIRDKEIIEKVEYLRSLYLRLNSHLYSRYPNCTIGEASSIEAKSYGRNQKERPAIAIIEVVLSINRKYVTHVEPHIKRIEKTRLSTFNELEYIVNRLSMKEFFSFWGPHDTRKYQIVKDLLEAINVLKDKYKINDDYLVMNKWALEVNIDKYEKDIIGRIKNVGLATFQHLRMNFGINTVKPDRQVKNVLEREFGFKGNDKKAIIAVEAISKISGYSPIELDQIFVNYGSGYYETKKEEKKISFACRNK</sequence>
<dbReference type="Proteomes" id="UP000184465">
    <property type="component" value="Unassembled WGS sequence"/>
</dbReference>
<evidence type="ECO:0000313" key="2">
    <source>
        <dbReference type="Proteomes" id="UP000184465"/>
    </source>
</evidence>
<dbReference type="STRING" id="1121301.SAMN02745912_03634"/>
<dbReference type="RefSeq" id="WP_073153332.1">
    <property type="nucleotide sequence ID" value="NZ_FRAG01000086.1"/>
</dbReference>
<protein>
    <submittedName>
        <fullName evidence="1">Uncharacterized protein</fullName>
    </submittedName>
</protein>
<proteinExistence type="predicted"/>
<dbReference type="OrthoDB" id="3078288at2"/>
<name>A0A1M6TBV2_PARC5</name>
<reference evidence="1 2" key="1">
    <citation type="submission" date="2016-11" db="EMBL/GenBank/DDBJ databases">
        <authorList>
            <person name="Jaros S."/>
            <person name="Januszkiewicz K."/>
            <person name="Wedrychowicz H."/>
        </authorList>
    </citation>
    <scope>NUCLEOTIDE SEQUENCE [LARGE SCALE GENOMIC DNA]</scope>
    <source>
        <strain evidence="1 2">DSM 15212</strain>
    </source>
</reference>
<gene>
    <name evidence="1" type="ORF">SAMN02745912_03634</name>
</gene>
<dbReference type="AlphaFoldDB" id="A0A1M6TBV2"/>
<accession>A0A1M6TBV2</accession>
<keyword evidence="2" id="KW-1185">Reference proteome</keyword>